<dbReference type="Pfam" id="PF24818">
    <property type="entry name" value="PH_TRF2_HOY1"/>
    <property type="match status" value="1"/>
</dbReference>
<evidence type="ECO:0000256" key="1">
    <source>
        <dbReference type="SAM" id="MobiDB-lite"/>
    </source>
</evidence>
<feature type="region of interest" description="Disordered" evidence="1">
    <location>
        <begin position="41"/>
        <end position="68"/>
    </location>
</feature>
<accession>A0ABD3JVR9</accession>
<feature type="compositionally biased region" description="Basic residues" evidence="1">
    <location>
        <begin position="43"/>
        <end position="54"/>
    </location>
</feature>
<evidence type="ECO:0000313" key="4">
    <source>
        <dbReference type="Proteomes" id="UP001634007"/>
    </source>
</evidence>
<dbReference type="AlphaFoldDB" id="A0ABD3JVR9"/>
<name>A0ABD3JVR9_EUCGL</name>
<dbReference type="PANTHER" id="PTHR33494">
    <property type="entry name" value="OS02G0793800 PROTEIN"/>
    <property type="match status" value="1"/>
</dbReference>
<organism evidence="3 4">
    <name type="scientific">Eucalyptus globulus</name>
    <name type="common">Tasmanian blue gum</name>
    <dbReference type="NCBI Taxonomy" id="34317"/>
    <lineage>
        <taxon>Eukaryota</taxon>
        <taxon>Viridiplantae</taxon>
        <taxon>Streptophyta</taxon>
        <taxon>Embryophyta</taxon>
        <taxon>Tracheophyta</taxon>
        <taxon>Spermatophyta</taxon>
        <taxon>Magnoliopsida</taxon>
        <taxon>eudicotyledons</taxon>
        <taxon>Gunneridae</taxon>
        <taxon>Pentapetalae</taxon>
        <taxon>rosids</taxon>
        <taxon>malvids</taxon>
        <taxon>Myrtales</taxon>
        <taxon>Myrtaceae</taxon>
        <taxon>Myrtoideae</taxon>
        <taxon>Eucalypteae</taxon>
        <taxon>Eucalyptus</taxon>
    </lineage>
</organism>
<dbReference type="InterPro" id="IPR057939">
    <property type="entry name" value="TRF2_HOY1_PH"/>
</dbReference>
<dbReference type="PANTHER" id="PTHR33494:SF5">
    <property type="entry name" value="F10A16.6 PROTEIN"/>
    <property type="match status" value="1"/>
</dbReference>
<evidence type="ECO:0000259" key="2">
    <source>
        <dbReference type="Pfam" id="PF24818"/>
    </source>
</evidence>
<gene>
    <name evidence="3" type="ORF">ACJRO7_033068</name>
</gene>
<feature type="domain" description="TRF2/HOY1 PH-like" evidence="2">
    <location>
        <begin position="78"/>
        <end position="194"/>
    </location>
</feature>
<keyword evidence="4" id="KW-1185">Reference proteome</keyword>
<dbReference type="EMBL" id="JBJKBG010000008">
    <property type="protein sequence ID" value="KAL3728426.1"/>
    <property type="molecule type" value="Genomic_DNA"/>
</dbReference>
<protein>
    <recommendedName>
        <fullName evidence="2">TRF2/HOY1 PH-like domain-containing protein</fullName>
    </recommendedName>
</protein>
<comment type="caution">
    <text evidence="3">The sequence shown here is derived from an EMBL/GenBank/DDBJ whole genome shotgun (WGS) entry which is preliminary data.</text>
</comment>
<dbReference type="Proteomes" id="UP001634007">
    <property type="component" value="Unassembled WGS sequence"/>
</dbReference>
<proteinExistence type="predicted"/>
<reference evidence="3 4" key="1">
    <citation type="submission" date="2024-11" db="EMBL/GenBank/DDBJ databases">
        <title>Chromosome-level genome assembly of Eucalyptus globulus Labill. provides insights into its genome evolution.</title>
        <authorList>
            <person name="Li X."/>
        </authorList>
    </citation>
    <scope>NUCLEOTIDE SEQUENCE [LARGE SCALE GENOMIC DNA]</scope>
    <source>
        <strain evidence="3">CL2024</strain>
        <tissue evidence="3">Fresh tender leaves</tissue>
    </source>
</reference>
<sequence>MVMASPPKPPSESSNRAKGIAETLKNLPLLGLRLNKTDSFRYQARKGRSQKSKTIRPPAIDQDPKQVQHKEKIKAEHVPATLIRIGSWQFASVHEADLVVKFYFATRKLVWEVLENGLKNKMEIQWSDISAIRASIEENKPGILEIELHQPPTFYKESDLQPRHHSNWISADDFTGGQALMYRRHYLEFPSAALDKGYVKLLNTDRRLLKLSQSRFPSGVKNAFYTSQHFNCDEYPPRSAMAMPHAHQVHLRNAYPPALTPQRRQSCEAVMEQARQWNNSTPPMSVLDSQLLENHRLENSQMNPWDQISNNSQLEDLPPLHPAATTAATAVAGAGPALYLGEDLYSPYAGEAGVHTPQTPAIMRNPQRQLFFDPISSHDPRLLPAVHGMFPSRLGLPSEIGSASNAHAMGARQEHDGYVNSGGQFIFCPLEEDNTFTSPTSMPSAVSSASYGVAMGVRQEHDGYANSSGQFIMCPSEQSGTFPSLIGLPSAVGSANTGNATDGCANTNRQLIFGPLEQNVTFPSSIASYAVGSASHGDAMGVGQEHNAYASSNEQFNFGPSVSEQQIYEHLAPLMHHQAYGRKPQDGSPWK</sequence>
<evidence type="ECO:0000313" key="3">
    <source>
        <dbReference type="EMBL" id="KAL3728426.1"/>
    </source>
</evidence>